<protein>
    <submittedName>
        <fullName evidence="1">Uncharacterized protein</fullName>
    </submittedName>
</protein>
<dbReference type="Proteomes" id="UP001175228">
    <property type="component" value="Unassembled WGS sequence"/>
</dbReference>
<reference evidence="1" key="1">
    <citation type="submission" date="2023-06" db="EMBL/GenBank/DDBJ databases">
        <authorList>
            <consortium name="Lawrence Berkeley National Laboratory"/>
            <person name="Ahrendt S."/>
            <person name="Sahu N."/>
            <person name="Indic B."/>
            <person name="Wong-Bajracharya J."/>
            <person name="Merenyi Z."/>
            <person name="Ke H.-M."/>
            <person name="Monk M."/>
            <person name="Kocsube S."/>
            <person name="Drula E."/>
            <person name="Lipzen A."/>
            <person name="Balint B."/>
            <person name="Henrissat B."/>
            <person name="Andreopoulos B."/>
            <person name="Martin F.M."/>
            <person name="Harder C.B."/>
            <person name="Rigling D."/>
            <person name="Ford K.L."/>
            <person name="Foster G.D."/>
            <person name="Pangilinan J."/>
            <person name="Papanicolaou A."/>
            <person name="Barry K."/>
            <person name="LaButti K."/>
            <person name="Viragh M."/>
            <person name="Koriabine M."/>
            <person name="Yan M."/>
            <person name="Riley R."/>
            <person name="Champramary S."/>
            <person name="Plett K.L."/>
            <person name="Tsai I.J."/>
            <person name="Slot J."/>
            <person name="Sipos G."/>
            <person name="Plett J."/>
            <person name="Nagy L.G."/>
            <person name="Grigoriev I.V."/>
        </authorList>
    </citation>
    <scope>NUCLEOTIDE SEQUENCE</scope>
    <source>
        <strain evidence="1">HWK02</strain>
    </source>
</reference>
<proteinExistence type="predicted"/>
<evidence type="ECO:0000313" key="2">
    <source>
        <dbReference type="Proteomes" id="UP001175228"/>
    </source>
</evidence>
<keyword evidence="2" id="KW-1185">Reference proteome</keyword>
<name>A0AA39V296_9AGAR</name>
<dbReference type="EMBL" id="JAUEPU010000004">
    <property type="protein sequence ID" value="KAK0502680.1"/>
    <property type="molecule type" value="Genomic_DNA"/>
</dbReference>
<dbReference type="InterPro" id="IPR036537">
    <property type="entry name" value="Adaptor_Cbl_N_dom_sf"/>
</dbReference>
<accession>A0AA39V296</accession>
<comment type="caution">
    <text evidence="1">The sequence shown here is derived from an EMBL/GenBank/DDBJ whole genome shotgun (WGS) entry which is preliminary data.</text>
</comment>
<organism evidence="1 2">
    <name type="scientific">Armillaria luteobubalina</name>
    <dbReference type="NCBI Taxonomy" id="153913"/>
    <lineage>
        <taxon>Eukaryota</taxon>
        <taxon>Fungi</taxon>
        <taxon>Dikarya</taxon>
        <taxon>Basidiomycota</taxon>
        <taxon>Agaricomycotina</taxon>
        <taxon>Agaricomycetes</taxon>
        <taxon>Agaricomycetidae</taxon>
        <taxon>Agaricales</taxon>
        <taxon>Marasmiineae</taxon>
        <taxon>Physalacriaceae</taxon>
        <taxon>Armillaria</taxon>
    </lineage>
</organism>
<dbReference type="Gene3D" id="1.20.930.20">
    <property type="entry name" value="Adaptor protein Cbl, N-terminal domain"/>
    <property type="match status" value="1"/>
</dbReference>
<dbReference type="InterPro" id="IPR059179">
    <property type="entry name" value="MLKL-like_MCAfunc"/>
</dbReference>
<sequence length="549" mass="61748">MAKFSTFVKEKAVEPVIPPLQVVKAAAGLIPVPALGLATDIILRILETAYQSQQNAGTCREIANRCLRARVTLFEHLQNTEITPRLLDSIRRFEADLHDVQETVERYKHKKAINRFFYSKSYNDDLQRLGKRIDETLSLFQINKLLSLDEICVKIYASVERLEAVSRPEEASVDIVLRTQFTPCEEVINGPGYSIQKAEMRSGNIVTIRVFTGCKAKSIWEASNKFDLNVMHPNLPHLIGTSRSDEQGALFSVYDLDIKDSVEGVILAKMSQNIDEITYMCAKVIHGISSALHNSSEQARLFDMGFEDFDIFWDARGRVVLAIHPEVTSCSSALVPLEDHTSKLLHVMDNICVNIFRTVNNTRYDDFPERSAAVTTVAIPSHEDISSSASLLSCSSNETAITPRREIFWQRVPGRDTNLNKISQEYRSFLRLRQPIRRLHTISEFTPHNQPSIRCRREELTLTDAILDNDVVVHFTPPCRLFFNDACGEAVPGTLRSTFRSDDDTLAFSIKIGSPGSWGRNIVLPASFVSLLDSSTDVDMLPLLRSTIG</sequence>
<evidence type="ECO:0000313" key="1">
    <source>
        <dbReference type="EMBL" id="KAK0502680.1"/>
    </source>
</evidence>
<dbReference type="CDD" id="cd21037">
    <property type="entry name" value="MLKL_NTD"/>
    <property type="match status" value="1"/>
</dbReference>
<gene>
    <name evidence="1" type="ORF">EDD18DRAFT_1345502</name>
</gene>
<dbReference type="GO" id="GO:0007166">
    <property type="term" value="P:cell surface receptor signaling pathway"/>
    <property type="evidence" value="ECO:0007669"/>
    <property type="project" value="InterPro"/>
</dbReference>
<dbReference type="AlphaFoldDB" id="A0AA39V296"/>